<sequence>MAEATAPPSEAGETDVPIATTASEYPPYPPYSTATAPPSVAETIVTGRDLRRKFKFLPQRPARPPPRPAKPRGPKATDVKLSKHQYRAHARCLRRHGAVLTDRLEHMSKPSRRHMIYLWREHADILTPDAIGRIRAMLDADEPFKPEQAYEYFVNLRKTKRKRNKKLRRQGKTDLLAICDDKRFLWARNATVAFARGIQQRLARPGRYALADGMLCLSNLILNDICGYMRMKTPSRNSTSPKARFMMEMSDKIAVWIDEILTESDDRMLMMDFDEDEEEVQRSYADDEKPEVNEDRDKSETKSGVTPSQTNVIAADAAGDTRFTDDFLEMMQHLIMMKFINISLISAMIDLCSNFLAENAENNKDKGPAFKLLISTLRKQPKQLLFEKDRIKETNEDAATELTQARSLESDHDDPVLTGKIQEGLRKVVAKVTPLDMQTDMNEHALKLLVETMKKTPTKDLAKRADYAMEYGTGAEETEKTPALVPYLPVKDIATEIKEKLATDVKPVTPAQLHVPMKGIAFEHLTTAMKEKGEEQLVKKKEYEESYAAGGHRLTDAPNLATKKVDEVAYGKVKEKLEKLVEDKPPPEKAKQQMEDEQDKRRFLADLMSRKQDEVLAQEKAYKITFKEGGQELLEAPAVPAKPVDLQLKTDLQQKIGGVVTQKGLQSILKEEARQINVGEVAVYNQSCRHNPDYLRNRGYHRHPKYNRKNNYKRSNNNNSNKNRNNNRNRNHHRNRNRNHHRNRNLNRKDHLNRNSRYKYEVFRKKKNQKHPKNKQKQQIKLDSIRYLGFKLPDILSKYNSIPTVDVDMDHEQAVQILQQKLKARGGEIFYKQPHNELSHAMAADWLKKNKNIEANAPREMIQEQLSQKLGEMIKGRGTPRKVAPYIKEIIQVCKCMKNVIVQCELWCEGSLRRIGRVCSRRSRHVAIQDVSDVCPGRAMQLGPCGPRICGSGVEISIRQCPLKHAKSSQTCPVSKPSPGCGSNFTAGYVLYPSPGGPFDNIPTKLSASECSEEMTIVTPESDAFSTNYNSSGKDVLYVDSQQPFPPLLPFEKKTLPNFRSLHMFGSTPTVIVARETNSSVTGRPKVQPQSSWTTQTRNIYSSRTPIVTTDQMTDWHSMMVSIMWNVQAWKTWIHNSIKKILTFQENSEWVPGWQQPGPVWVISACGAVPSAAVSAGVCDGEDTFVARTTHKYVLCNASVVWLAWRAGTLPERAVRVGAVYVGRVRYRASYLLGAVAPPRYRCHVVMFGRPVAFDCYELLLLDVTT</sequence>
<evidence type="ECO:0000256" key="1">
    <source>
        <dbReference type="SAM" id="MobiDB-lite"/>
    </source>
</evidence>
<feature type="compositionally biased region" description="Low complexity" evidence="1">
    <location>
        <begin position="713"/>
        <end position="724"/>
    </location>
</feature>
<feature type="compositionally biased region" description="Basic residues" evidence="1">
    <location>
        <begin position="698"/>
        <end position="712"/>
    </location>
</feature>
<reference evidence="2 3" key="1">
    <citation type="journal article" date="2015" name="Nat. Commun.">
        <title>Outbred genome sequencing and CRISPR/Cas9 gene editing in butterflies.</title>
        <authorList>
            <person name="Li X."/>
            <person name="Fan D."/>
            <person name="Zhang W."/>
            <person name="Liu G."/>
            <person name="Zhang L."/>
            <person name="Zhao L."/>
            <person name="Fang X."/>
            <person name="Chen L."/>
            <person name="Dong Y."/>
            <person name="Chen Y."/>
            <person name="Ding Y."/>
            <person name="Zhao R."/>
            <person name="Feng M."/>
            <person name="Zhu Y."/>
            <person name="Feng Y."/>
            <person name="Jiang X."/>
            <person name="Zhu D."/>
            <person name="Xiang H."/>
            <person name="Feng X."/>
            <person name="Li S."/>
            <person name="Wang J."/>
            <person name="Zhang G."/>
            <person name="Kronforst M.R."/>
            <person name="Wang W."/>
        </authorList>
    </citation>
    <scope>NUCLEOTIDE SEQUENCE [LARGE SCALE GENOMIC DNA]</scope>
    <source>
        <strain evidence="2">Ya'a_city_454_Px</strain>
        <tissue evidence="2">Whole body</tissue>
    </source>
</reference>
<dbReference type="PANTHER" id="PTHR31649">
    <property type="entry name" value="AGAP009604-PA"/>
    <property type="match status" value="1"/>
</dbReference>
<feature type="compositionally biased region" description="Polar residues" evidence="1">
    <location>
        <begin position="302"/>
        <end position="311"/>
    </location>
</feature>
<dbReference type="Proteomes" id="UP000053268">
    <property type="component" value="Unassembled WGS sequence"/>
</dbReference>
<feature type="region of interest" description="Disordered" evidence="1">
    <location>
        <begin position="1"/>
        <end position="40"/>
    </location>
</feature>
<evidence type="ECO:0000313" key="3">
    <source>
        <dbReference type="Proteomes" id="UP000053268"/>
    </source>
</evidence>
<feature type="region of interest" description="Disordered" evidence="1">
    <location>
        <begin position="279"/>
        <end position="311"/>
    </location>
</feature>
<feature type="compositionally biased region" description="Low complexity" evidence="1">
    <location>
        <begin position="19"/>
        <end position="39"/>
    </location>
</feature>
<feature type="compositionally biased region" description="Basic and acidic residues" evidence="1">
    <location>
        <begin position="280"/>
        <end position="301"/>
    </location>
</feature>
<feature type="region of interest" description="Disordered" evidence="1">
    <location>
        <begin position="55"/>
        <end position="84"/>
    </location>
</feature>
<dbReference type="PANTHER" id="PTHR31649:SF1">
    <property type="entry name" value="FARNESOIC ACID O-METHYL TRANSFERASE DOMAIN-CONTAINING PROTEIN"/>
    <property type="match status" value="1"/>
</dbReference>
<dbReference type="AlphaFoldDB" id="A0A194Q2F0"/>
<keyword evidence="3" id="KW-1185">Reference proteome</keyword>
<accession>A0A194Q2F0</accession>
<evidence type="ECO:0000313" key="2">
    <source>
        <dbReference type="EMBL" id="KPI97580.1"/>
    </source>
</evidence>
<dbReference type="EMBL" id="KQ459589">
    <property type="protein sequence ID" value="KPI97580.1"/>
    <property type="molecule type" value="Genomic_DNA"/>
</dbReference>
<feature type="compositionally biased region" description="Basic residues" evidence="1">
    <location>
        <begin position="725"/>
        <end position="746"/>
    </location>
</feature>
<protein>
    <submittedName>
        <fullName evidence="2">Uncharacterized protein</fullName>
    </submittedName>
</protein>
<organism evidence="2 3">
    <name type="scientific">Papilio xuthus</name>
    <name type="common">Asian swallowtail butterfly</name>
    <dbReference type="NCBI Taxonomy" id="66420"/>
    <lineage>
        <taxon>Eukaryota</taxon>
        <taxon>Metazoa</taxon>
        <taxon>Ecdysozoa</taxon>
        <taxon>Arthropoda</taxon>
        <taxon>Hexapoda</taxon>
        <taxon>Insecta</taxon>
        <taxon>Pterygota</taxon>
        <taxon>Neoptera</taxon>
        <taxon>Endopterygota</taxon>
        <taxon>Lepidoptera</taxon>
        <taxon>Glossata</taxon>
        <taxon>Ditrysia</taxon>
        <taxon>Papilionoidea</taxon>
        <taxon>Papilionidae</taxon>
        <taxon>Papilioninae</taxon>
        <taxon>Papilio</taxon>
    </lineage>
</organism>
<proteinExistence type="predicted"/>
<name>A0A194Q2F0_PAPXU</name>
<gene>
    <name evidence="2" type="ORF">RR46_07327</name>
</gene>
<feature type="region of interest" description="Disordered" evidence="1">
    <location>
        <begin position="690"/>
        <end position="756"/>
    </location>
</feature>
<feature type="compositionally biased region" description="Basic and acidic residues" evidence="1">
    <location>
        <begin position="747"/>
        <end position="756"/>
    </location>
</feature>